<protein>
    <submittedName>
        <fullName evidence="1">Uncharacterized protein</fullName>
    </submittedName>
</protein>
<dbReference type="EMBL" id="LXQA011420525">
    <property type="protein sequence ID" value="MCI96658.1"/>
    <property type="molecule type" value="Genomic_DNA"/>
</dbReference>
<accession>A0A392W7K4</accession>
<sequence>MARRAIPGCATRNCRENSSYCLMNGATRHRPLRDAQ</sequence>
<feature type="non-terminal residue" evidence="1">
    <location>
        <position position="36"/>
    </location>
</feature>
<proteinExistence type="predicted"/>
<dbReference type="AlphaFoldDB" id="A0A392W7K4"/>
<dbReference type="Proteomes" id="UP000265520">
    <property type="component" value="Unassembled WGS sequence"/>
</dbReference>
<organism evidence="1 2">
    <name type="scientific">Trifolium medium</name>
    <dbReference type="NCBI Taxonomy" id="97028"/>
    <lineage>
        <taxon>Eukaryota</taxon>
        <taxon>Viridiplantae</taxon>
        <taxon>Streptophyta</taxon>
        <taxon>Embryophyta</taxon>
        <taxon>Tracheophyta</taxon>
        <taxon>Spermatophyta</taxon>
        <taxon>Magnoliopsida</taxon>
        <taxon>eudicotyledons</taxon>
        <taxon>Gunneridae</taxon>
        <taxon>Pentapetalae</taxon>
        <taxon>rosids</taxon>
        <taxon>fabids</taxon>
        <taxon>Fabales</taxon>
        <taxon>Fabaceae</taxon>
        <taxon>Papilionoideae</taxon>
        <taxon>50 kb inversion clade</taxon>
        <taxon>NPAAA clade</taxon>
        <taxon>Hologalegina</taxon>
        <taxon>IRL clade</taxon>
        <taxon>Trifolieae</taxon>
        <taxon>Trifolium</taxon>
    </lineage>
</organism>
<name>A0A392W7K4_9FABA</name>
<keyword evidence="2" id="KW-1185">Reference proteome</keyword>
<evidence type="ECO:0000313" key="2">
    <source>
        <dbReference type="Proteomes" id="UP000265520"/>
    </source>
</evidence>
<reference evidence="1 2" key="1">
    <citation type="journal article" date="2018" name="Front. Plant Sci.">
        <title>Red Clover (Trifolium pratense) and Zigzag Clover (T. medium) - A Picture of Genomic Similarities and Differences.</title>
        <authorList>
            <person name="Dluhosova J."/>
            <person name="Istvanek J."/>
            <person name="Nedelnik J."/>
            <person name="Repkova J."/>
        </authorList>
    </citation>
    <scope>NUCLEOTIDE SEQUENCE [LARGE SCALE GENOMIC DNA]</scope>
    <source>
        <strain evidence="2">cv. 10/8</strain>
        <tissue evidence="1">Leaf</tissue>
    </source>
</reference>
<comment type="caution">
    <text evidence="1">The sequence shown here is derived from an EMBL/GenBank/DDBJ whole genome shotgun (WGS) entry which is preliminary data.</text>
</comment>
<evidence type="ECO:0000313" key="1">
    <source>
        <dbReference type="EMBL" id="MCI96658.1"/>
    </source>
</evidence>